<evidence type="ECO:0000256" key="3">
    <source>
        <dbReference type="ARBA" id="ARBA00004406"/>
    </source>
</evidence>
<dbReference type="AlphaFoldDB" id="A0AAD7Z4A3"/>
<keyword evidence="12 15" id="KW-0472">Membrane</keyword>
<feature type="coiled-coil region" evidence="14">
    <location>
        <begin position="340"/>
        <end position="367"/>
    </location>
</feature>
<evidence type="ECO:0000256" key="4">
    <source>
        <dbReference type="ARBA" id="ARBA00010617"/>
    </source>
</evidence>
<comment type="subcellular location">
    <subcellularLocation>
        <location evidence="3">Endoplasmic reticulum membrane</location>
        <topology evidence="3">Peripheral membrane protein</topology>
    </subcellularLocation>
    <subcellularLocation>
        <location evidence="2">Microsome membrane</location>
        <topology evidence="2">Peripheral membrane protein</topology>
    </subcellularLocation>
</comment>
<comment type="similarity">
    <text evidence="4">Belongs to the cytochrome P450 family.</text>
</comment>
<evidence type="ECO:0000313" key="16">
    <source>
        <dbReference type="EMBL" id="KAJ9573562.1"/>
    </source>
</evidence>
<evidence type="ECO:0000256" key="1">
    <source>
        <dbReference type="ARBA" id="ARBA00001971"/>
    </source>
</evidence>
<keyword evidence="9" id="KW-0560">Oxidoreductase</keyword>
<keyword evidence="10 13" id="KW-0408">Iron</keyword>
<name>A0AAD7Z4A3_DIPPU</name>
<keyword evidence="17" id="KW-1185">Reference proteome</keyword>
<dbReference type="FunFam" id="1.10.630.10:FF:000042">
    <property type="entry name" value="Cytochrome P450"/>
    <property type="match status" value="1"/>
</dbReference>
<dbReference type="PRINTS" id="PR00385">
    <property type="entry name" value="P450"/>
</dbReference>
<comment type="cofactor">
    <cofactor evidence="1 13">
        <name>heme</name>
        <dbReference type="ChEBI" id="CHEBI:30413"/>
    </cofactor>
</comment>
<dbReference type="GO" id="GO:0016705">
    <property type="term" value="F:oxidoreductase activity, acting on paired donors, with incorporation or reduction of molecular oxygen"/>
    <property type="evidence" value="ECO:0007669"/>
    <property type="project" value="InterPro"/>
</dbReference>
<feature type="transmembrane region" description="Helical" evidence="15">
    <location>
        <begin position="58"/>
        <end position="76"/>
    </location>
</feature>
<evidence type="ECO:0000313" key="17">
    <source>
        <dbReference type="Proteomes" id="UP001233999"/>
    </source>
</evidence>
<evidence type="ECO:0008006" key="18">
    <source>
        <dbReference type="Google" id="ProtNLM"/>
    </source>
</evidence>
<dbReference type="GO" id="GO:0020037">
    <property type="term" value="F:heme binding"/>
    <property type="evidence" value="ECO:0007669"/>
    <property type="project" value="InterPro"/>
</dbReference>
<reference evidence="16" key="1">
    <citation type="journal article" date="2023" name="IScience">
        <title>Live-bearing cockroach genome reveals convergent evolutionary mechanisms linked to viviparity in insects and beyond.</title>
        <authorList>
            <person name="Fouks B."/>
            <person name="Harrison M.C."/>
            <person name="Mikhailova A.A."/>
            <person name="Marchal E."/>
            <person name="English S."/>
            <person name="Carruthers M."/>
            <person name="Jennings E.C."/>
            <person name="Chiamaka E.L."/>
            <person name="Frigard R.A."/>
            <person name="Pippel M."/>
            <person name="Attardo G.M."/>
            <person name="Benoit J.B."/>
            <person name="Bornberg-Bauer E."/>
            <person name="Tobe S.S."/>
        </authorList>
    </citation>
    <scope>NUCLEOTIDE SEQUENCE</scope>
    <source>
        <strain evidence="16">Stay&amp;Tobe</strain>
    </source>
</reference>
<feature type="binding site" description="axial binding residue" evidence="13">
    <location>
        <position position="515"/>
    </location>
    <ligand>
        <name>heme</name>
        <dbReference type="ChEBI" id="CHEBI:30413"/>
    </ligand>
    <ligandPart>
        <name>Fe</name>
        <dbReference type="ChEBI" id="CHEBI:18248"/>
    </ligandPart>
</feature>
<dbReference type="GO" id="GO:0004497">
    <property type="term" value="F:monooxygenase activity"/>
    <property type="evidence" value="ECO:0007669"/>
    <property type="project" value="UniProtKB-KW"/>
</dbReference>
<reference evidence="16" key="2">
    <citation type="submission" date="2023-05" db="EMBL/GenBank/DDBJ databases">
        <authorList>
            <person name="Fouks B."/>
        </authorList>
    </citation>
    <scope>NUCLEOTIDE SEQUENCE</scope>
    <source>
        <strain evidence="16">Stay&amp;Tobe</strain>
        <tissue evidence="16">Testes</tissue>
    </source>
</reference>
<feature type="transmembrane region" description="Helical" evidence="15">
    <location>
        <begin position="574"/>
        <end position="592"/>
    </location>
</feature>
<keyword evidence="8" id="KW-0492">Microsome</keyword>
<sequence>PYNIRMLCSVYFTVVRSLRIAFIGIDRRDPSSAFPQHKLLLPARFPGKMMLTDLTWSMWDWGILLLCFLVTLYVWGTWTHKHFKKRNIPYLKPVPFLGNSKISILGKNREHFPDYILRIYRELKDYPYGGTFSFMQPIMLLRDPELIKTITIKDFDHFTDHRCFFDESYEPLWAKTLFNLTGKRWKDMRSALSPAFTSSKMKTMFVLVNECCQQLVNFLEQYGDLLILELKDLYTRYSNDVIATAAFGIGVDSLKQPTNEFYMMGRKAFKYTNRSLFKMFGFLICPKMMQMLGARIIPEKATQYFQNVIHEAISTREQEGIVRPDMIQLLLQAKKGNLQTEKSEEKTIDAEEDIKEYEMDNDDITAQALAFFLAGFDTTSTLLCFASHQLAVHPEIQTRLQEEIDKTLQENGGKLTYEAVNSMKYLDMVVSETLRMFPPAVVGDRLCVKPYTVEGEPTLELQPGDTLFIPIYALHHDPNYFPDPERFDPERFNDENKPKINQSAYLPFGVGPRSCIGLQVEFLKIYLQNVFHQLQKLIVFVAKSPMPMKIIQTGFNMSVEGGFWFGMMSSLASFWVWALTINLIIMLLYIIGTWTHKHFSKKNVPCLKPLPVFGNMGPLAFGTKSFPEFIADVYNKLKGHKYGGFYEFLKPVVVLRDPELIKMVTIKDFEHFLDHRNLITEDSEPLFGKALFNLQGPRWRHMRSTLSPAFTSSKMKNMFTLVSECGDQMGDFLHRSDRRLEIEMKDLFTRYTNDVITTTALGIGCDSLKNPQNEFYTMGKKITTMGTLQRLVFLGYSLSPKLMK</sequence>
<evidence type="ECO:0000256" key="12">
    <source>
        <dbReference type="ARBA" id="ARBA00023136"/>
    </source>
</evidence>
<dbReference type="GO" id="GO:0005506">
    <property type="term" value="F:iron ion binding"/>
    <property type="evidence" value="ECO:0007669"/>
    <property type="project" value="InterPro"/>
</dbReference>
<evidence type="ECO:0000256" key="7">
    <source>
        <dbReference type="ARBA" id="ARBA00022824"/>
    </source>
</evidence>
<protein>
    <recommendedName>
        <fullName evidence="18">Cytochrome P450</fullName>
    </recommendedName>
</protein>
<keyword evidence="6 13" id="KW-0479">Metal-binding</keyword>
<proteinExistence type="inferred from homology"/>
<keyword evidence="11" id="KW-0503">Monooxygenase</keyword>
<feature type="non-terminal residue" evidence="16">
    <location>
        <position position="804"/>
    </location>
</feature>
<keyword evidence="15" id="KW-0812">Transmembrane</keyword>
<accession>A0AAD7Z4A3</accession>
<keyword evidence="15" id="KW-1133">Transmembrane helix</keyword>
<dbReference type="InterPro" id="IPR017972">
    <property type="entry name" value="Cyt_P450_CS"/>
</dbReference>
<feature type="non-terminal residue" evidence="16">
    <location>
        <position position="1"/>
    </location>
</feature>
<dbReference type="PANTHER" id="PTHR24292:SF54">
    <property type="entry name" value="CYP9F3-RELATED"/>
    <property type="match status" value="1"/>
</dbReference>
<evidence type="ECO:0000256" key="8">
    <source>
        <dbReference type="ARBA" id="ARBA00022848"/>
    </source>
</evidence>
<evidence type="ECO:0000256" key="9">
    <source>
        <dbReference type="ARBA" id="ARBA00023002"/>
    </source>
</evidence>
<dbReference type="Gene3D" id="1.10.630.10">
    <property type="entry name" value="Cytochrome P450"/>
    <property type="match status" value="2"/>
</dbReference>
<keyword evidence="5 13" id="KW-0349">Heme</keyword>
<evidence type="ECO:0000256" key="6">
    <source>
        <dbReference type="ARBA" id="ARBA00022723"/>
    </source>
</evidence>
<dbReference type="InterPro" id="IPR002401">
    <property type="entry name" value="Cyt_P450_E_grp-I"/>
</dbReference>
<evidence type="ECO:0000256" key="14">
    <source>
        <dbReference type="SAM" id="Coils"/>
    </source>
</evidence>
<dbReference type="EMBL" id="JASPKZ010010695">
    <property type="protein sequence ID" value="KAJ9573562.1"/>
    <property type="molecule type" value="Genomic_DNA"/>
</dbReference>
<dbReference type="PANTHER" id="PTHR24292">
    <property type="entry name" value="CYTOCHROME P450"/>
    <property type="match status" value="1"/>
</dbReference>
<dbReference type="SUPFAM" id="SSF48264">
    <property type="entry name" value="Cytochrome P450"/>
    <property type="match status" value="2"/>
</dbReference>
<dbReference type="PROSITE" id="PS00086">
    <property type="entry name" value="CYTOCHROME_P450"/>
    <property type="match status" value="1"/>
</dbReference>
<evidence type="ECO:0000256" key="2">
    <source>
        <dbReference type="ARBA" id="ARBA00004174"/>
    </source>
</evidence>
<dbReference type="InterPro" id="IPR001128">
    <property type="entry name" value="Cyt_P450"/>
</dbReference>
<keyword evidence="14" id="KW-0175">Coiled coil</keyword>
<dbReference type="CDD" id="cd11056">
    <property type="entry name" value="CYP6-like"/>
    <property type="match status" value="1"/>
</dbReference>
<organism evidence="16 17">
    <name type="scientific">Diploptera punctata</name>
    <name type="common">Pacific beetle cockroach</name>
    <dbReference type="NCBI Taxonomy" id="6984"/>
    <lineage>
        <taxon>Eukaryota</taxon>
        <taxon>Metazoa</taxon>
        <taxon>Ecdysozoa</taxon>
        <taxon>Arthropoda</taxon>
        <taxon>Hexapoda</taxon>
        <taxon>Insecta</taxon>
        <taxon>Pterygota</taxon>
        <taxon>Neoptera</taxon>
        <taxon>Polyneoptera</taxon>
        <taxon>Dictyoptera</taxon>
        <taxon>Blattodea</taxon>
        <taxon>Blaberoidea</taxon>
        <taxon>Blaberidae</taxon>
        <taxon>Diplopterinae</taxon>
        <taxon>Diploptera</taxon>
    </lineage>
</organism>
<evidence type="ECO:0000256" key="13">
    <source>
        <dbReference type="PIRSR" id="PIRSR602401-1"/>
    </source>
</evidence>
<evidence type="ECO:0000256" key="11">
    <source>
        <dbReference type="ARBA" id="ARBA00023033"/>
    </source>
</evidence>
<gene>
    <name evidence="16" type="ORF">L9F63_009047</name>
</gene>
<keyword evidence="7" id="KW-0256">Endoplasmic reticulum</keyword>
<dbReference type="GO" id="GO:0005789">
    <property type="term" value="C:endoplasmic reticulum membrane"/>
    <property type="evidence" value="ECO:0007669"/>
    <property type="project" value="UniProtKB-SubCell"/>
</dbReference>
<comment type="caution">
    <text evidence="16">The sequence shown here is derived from an EMBL/GenBank/DDBJ whole genome shotgun (WGS) entry which is preliminary data.</text>
</comment>
<dbReference type="InterPro" id="IPR036396">
    <property type="entry name" value="Cyt_P450_sf"/>
</dbReference>
<dbReference type="Proteomes" id="UP001233999">
    <property type="component" value="Unassembled WGS sequence"/>
</dbReference>
<dbReference type="PRINTS" id="PR00463">
    <property type="entry name" value="EP450I"/>
</dbReference>
<dbReference type="Pfam" id="PF00067">
    <property type="entry name" value="p450"/>
    <property type="match status" value="2"/>
</dbReference>
<evidence type="ECO:0000256" key="15">
    <source>
        <dbReference type="SAM" id="Phobius"/>
    </source>
</evidence>
<dbReference type="InterPro" id="IPR050476">
    <property type="entry name" value="Insect_CytP450_Detox"/>
</dbReference>
<evidence type="ECO:0000256" key="5">
    <source>
        <dbReference type="ARBA" id="ARBA00022617"/>
    </source>
</evidence>
<evidence type="ECO:0000256" key="10">
    <source>
        <dbReference type="ARBA" id="ARBA00023004"/>
    </source>
</evidence>